<dbReference type="Pfam" id="PF13828">
    <property type="entry name" value="DUF4190"/>
    <property type="match status" value="1"/>
</dbReference>
<accession>A0ABX8CPU6</accession>
<feature type="domain" description="DUF4190" evidence="3">
    <location>
        <begin position="77"/>
        <end position="130"/>
    </location>
</feature>
<sequence>MPGQPGQPQPGQYGYPQQPAYGQPDYGQVPPAYGQQDYGQAQQPAYGQPEYGQPGFQPMPPAYPMGPPPAQGTNGFAIATLILGLLGACLLAVPFGFIALNQTKQRNQAGRGLAIVGLIASGLWVLLFVVVFAIAAVTDSSTTASSDNTTRTSALSDSPTSISIDEVKTGDCVQTVEENNHIRKVTVLPCDSPHDGEVITQVHLPGSWPGSGDASFDKASEACQVQLDKLLASSPVVDKLESFILYPANEVQWNKSNGRATCMVHNADGQKLTAKVPR</sequence>
<evidence type="ECO:0000256" key="2">
    <source>
        <dbReference type="SAM" id="Phobius"/>
    </source>
</evidence>
<feature type="transmembrane region" description="Helical" evidence="2">
    <location>
        <begin position="75"/>
        <end position="100"/>
    </location>
</feature>
<dbReference type="Proteomes" id="UP000683310">
    <property type="component" value="Chromosome"/>
</dbReference>
<keyword evidence="2" id="KW-0812">Transmembrane</keyword>
<feature type="transmembrane region" description="Helical" evidence="2">
    <location>
        <begin position="112"/>
        <end position="137"/>
    </location>
</feature>
<protein>
    <submittedName>
        <fullName evidence="4">DUF4190 domain-containing protein</fullName>
    </submittedName>
</protein>
<dbReference type="EMBL" id="CP074371">
    <property type="protein sequence ID" value="QVI21964.1"/>
    <property type="molecule type" value="Genomic_DNA"/>
</dbReference>
<feature type="compositionally biased region" description="Pro residues" evidence="1">
    <location>
        <begin position="57"/>
        <end position="68"/>
    </location>
</feature>
<feature type="region of interest" description="Disordered" evidence="1">
    <location>
        <begin position="1"/>
        <end position="68"/>
    </location>
</feature>
<feature type="compositionally biased region" description="Low complexity" evidence="1">
    <location>
        <begin position="9"/>
        <end position="49"/>
    </location>
</feature>
<gene>
    <name evidence="4" type="ORF">KHQ06_02030</name>
</gene>
<evidence type="ECO:0000313" key="4">
    <source>
        <dbReference type="EMBL" id="QVI21964.1"/>
    </source>
</evidence>
<evidence type="ECO:0000256" key="1">
    <source>
        <dbReference type="SAM" id="MobiDB-lite"/>
    </source>
</evidence>
<dbReference type="SUPFAM" id="SSF81995">
    <property type="entry name" value="beta-sandwich domain of Sec23/24"/>
    <property type="match status" value="1"/>
</dbReference>
<evidence type="ECO:0000313" key="5">
    <source>
        <dbReference type="Proteomes" id="UP000683310"/>
    </source>
</evidence>
<dbReference type="InterPro" id="IPR025241">
    <property type="entry name" value="DUF4190"/>
</dbReference>
<keyword evidence="2" id="KW-0472">Membrane</keyword>
<name>A0ABX8CPU6_9NOCA</name>
<dbReference type="RefSeq" id="WP_213558058.1">
    <property type="nucleotide sequence ID" value="NZ_JBHXAJ010000004.1"/>
</dbReference>
<evidence type="ECO:0000259" key="3">
    <source>
        <dbReference type="Pfam" id="PF13828"/>
    </source>
</evidence>
<reference evidence="4 5" key="1">
    <citation type="submission" date="2021-04" db="EMBL/GenBank/DDBJ databases">
        <title>Nocardia tengchongensis.</title>
        <authorList>
            <person name="Zhuang k."/>
            <person name="Ran Y."/>
            <person name="Li W."/>
        </authorList>
    </citation>
    <scope>NUCLEOTIDE SEQUENCE [LARGE SCALE GENOMIC DNA]</scope>
    <source>
        <strain evidence="4 5">CFH S0057</strain>
    </source>
</reference>
<proteinExistence type="predicted"/>
<keyword evidence="5" id="KW-1185">Reference proteome</keyword>
<organism evidence="4 5">
    <name type="scientific">Nocardia tengchongensis</name>
    <dbReference type="NCBI Taxonomy" id="2055889"/>
    <lineage>
        <taxon>Bacteria</taxon>
        <taxon>Bacillati</taxon>
        <taxon>Actinomycetota</taxon>
        <taxon>Actinomycetes</taxon>
        <taxon>Mycobacteriales</taxon>
        <taxon>Nocardiaceae</taxon>
        <taxon>Nocardia</taxon>
    </lineage>
</organism>
<keyword evidence="2" id="KW-1133">Transmembrane helix</keyword>